<keyword evidence="1" id="KW-0472">Membrane</keyword>
<feature type="transmembrane region" description="Helical" evidence="1">
    <location>
        <begin position="80"/>
        <end position="99"/>
    </location>
</feature>
<comment type="caution">
    <text evidence="2">The sequence shown here is derived from an EMBL/GenBank/DDBJ whole genome shotgun (WGS) entry which is preliminary data.</text>
</comment>
<keyword evidence="1" id="KW-1133">Transmembrane helix</keyword>
<feature type="transmembrane region" description="Helical" evidence="1">
    <location>
        <begin position="224"/>
        <end position="245"/>
    </location>
</feature>
<accession>A0A849SI87</accession>
<protein>
    <submittedName>
        <fullName evidence="2">Uncharacterized protein</fullName>
    </submittedName>
</protein>
<gene>
    <name evidence="2" type="ORF">HOP12_15085</name>
</gene>
<sequence>MALPERTAEAAHDPHPFPKAPLVQGSLLAAGLAHSWREHWQLLLNSWLATILLCAAAAWWGRGIYYFLDFRDGSGRWSGLFSVLTAGCLAMGGFGLLLVGRLSRTDAARRAEATAWIFGGLGGMFLALDELTQLHESLARWLGRHGVPPPFGLGDQDGYVFAAYAACACYAGLTVRATLANWPRTWLPGLVAVACFAASTAVDFVPWNALTRPQQEFWGSIEEIFKTLGCVNFAVFAALLVDCAAKDRDFANARRLVRS</sequence>
<proteinExistence type="predicted"/>
<feature type="transmembrane region" description="Helical" evidence="1">
    <location>
        <begin position="158"/>
        <end position="179"/>
    </location>
</feature>
<feature type="transmembrane region" description="Helical" evidence="1">
    <location>
        <begin position="111"/>
        <end position="128"/>
    </location>
</feature>
<evidence type="ECO:0000313" key="3">
    <source>
        <dbReference type="Proteomes" id="UP000580839"/>
    </source>
</evidence>
<reference evidence="2 3" key="1">
    <citation type="submission" date="2020-04" db="EMBL/GenBank/DDBJ databases">
        <title>Metagenomic profiling of ammonia- and methane-oxidizing microorganisms in a Dutch drinking water treatment plant.</title>
        <authorList>
            <person name="Poghosyan L."/>
            <person name="Leucker S."/>
        </authorList>
    </citation>
    <scope>NUCLEOTIDE SEQUENCE [LARGE SCALE GENOMIC DNA]</scope>
    <source>
        <strain evidence="2">S-RSF-IL-03</strain>
    </source>
</reference>
<feature type="transmembrane region" description="Helical" evidence="1">
    <location>
        <begin position="42"/>
        <end position="60"/>
    </location>
</feature>
<evidence type="ECO:0000313" key="2">
    <source>
        <dbReference type="EMBL" id="NOT35468.1"/>
    </source>
</evidence>
<dbReference type="Proteomes" id="UP000580839">
    <property type="component" value="Unassembled WGS sequence"/>
</dbReference>
<feature type="transmembrane region" description="Helical" evidence="1">
    <location>
        <begin position="186"/>
        <end position="204"/>
    </location>
</feature>
<name>A0A849SI87_UNCEI</name>
<evidence type="ECO:0000256" key="1">
    <source>
        <dbReference type="SAM" id="Phobius"/>
    </source>
</evidence>
<keyword evidence="1" id="KW-0812">Transmembrane</keyword>
<organism evidence="2 3">
    <name type="scientific">Eiseniibacteriota bacterium</name>
    <dbReference type="NCBI Taxonomy" id="2212470"/>
    <lineage>
        <taxon>Bacteria</taxon>
        <taxon>Candidatus Eiseniibacteriota</taxon>
    </lineage>
</organism>
<dbReference type="AlphaFoldDB" id="A0A849SI87"/>
<dbReference type="EMBL" id="JABFRW010000196">
    <property type="protein sequence ID" value="NOT35468.1"/>
    <property type="molecule type" value="Genomic_DNA"/>
</dbReference>